<feature type="transmembrane region" description="Helical" evidence="11">
    <location>
        <begin position="325"/>
        <end position="352"/>
    </location>
</feature>
<evidence type="ECO:0000256" key="8">
    <source>
        <dbReference type="ARBA" id="ARBA00023136"/>
    </source>
</evidence>
<feature type="transmembrane region" description="Helical" evidence="11">
    <location>
        <begin position="7"/>
        <end position="28"/>
    </location>
</feature>
<dbReference type="InterPro" id="IPR020846">
    <property type="entry name" value="MFS_dom"/>
</dbReference>
<evidence type="ECO:0000256" key="5">
    <source>
        <dbReference type="ARBA" id="ARBA00022692"/>
    </source>
</evidence>
<reference evidence="14 15" key="1">
    <citation type="submission" date="2016-10" db="EMBL/GenBank/DDBJ databases">
        <authorList>
            <person name="de Groot N.N."/>
        </authorList>
    </citation>
    <scope>NUCLEOTIDE SEQUENCE [LARGE SCALE GENOMIC DNA]</scope>
    <source>
        <strain evidence="14 15">CGMCC 1.10238</strain>
    </source>
</reference>
<comment type="function">
    <text evidence="9">May be a proton symporter involved in the uptake of osmolytes such as proline and glycine betaine.</text>
</comment>
<feature type="transmembrane region" description="Helical" evidence="11">
    <location>
        <begin position="393"/>
        <end position="414"/>
    </location>
</feature>
<keyword evidence="5 11" id="KW-0812">Transmembrane</keyword>
<dbReference type="CDD" id="cd17369">
    <property type="entry name" value="MFS_ShiA_like"/>
    <property type="match status" value="1"/>
</dbReference>
<comment type="subcellular location">
    <subcellularLocation>
        <location evidence="1">Cell membrane</location>
        <topology evidence="1">Multi-pass membrane protein</topology>
    </subcellularLocation>
</comment>
<evidence type="ECO:0000256" key="4">
    <source>
        <dbReference type="ARBA" id="ARBA00022475"/>
    </source>
</evidence>
<feature type="transmembrane region" description="Helical" evidence="11">
    <location>
        <begin position="145"/>
        <end position="167"/>
    </location>
</feature>
<dbReference type="InterPro" id="IPR011701">
    <property type="entry name" value="MFS"/>
</dbReference>
<feature type="transmembrane region" description="Helical" evidence="11">
    <location>
        <begin position="40"/>
        <end position="60"/>
    </location>
</feature>
<feature type="transmembrane region" description="Helical" evidence="11">
    <location>
        <begin position="81"/>
        <end position="98"/>
    </location>
</feature>
<feature type="transmembrane region" description="Helical" evidence="11">
    <location>
        <begin position="104"/>
        <end position="124"/>
    </location>
</feature>
<dbReference type="Gene3D" id="1.20.1250.20">
    <property type="entry name" value="MFS general substrate transporter like domains"/>
    <property type="match status" value="1"/>
</dbReference>
<dbReference type="InterPro" id="IPR005829">
    <property type="entry name" value="Sugar_transporter_CS"/>
</dbReference>
<protein>
    <recommendedName>
        <fullName evidence="10">Putative proline/betaine transporter</fullName>
    </recommendedName>
</protein>
<reference evidence="13 16" key="2">
    <citation type="submission" date="2021-06" db="EMBL/GenBank/DDBJ databases">
        <title>Whole genome sequence of Paenibacillus sophorae DSM23020 for comparative genomics.</title>
        <authorList>
            <person name="Kim M.-J."/>
            <person name="Lee G."/>
            <person name="Shin J.-H."/>
        </authorList>
    </citation>
    <scope>NUCLEOTIDE SEQUENCE [LARGE SCALE GENOMIC DNA]</scope>
    <source>
        <strain evidence="13 16">DSM 23020</strain>
    </source>
</reference>
<feature type="transmembrane region" description="Helical" evidence="11">
    <location>
        <begin position="179"/>
        <end position="198"/>
    </location>
</feature>
<dbReference type="Proteomes" id="UP000683429">
    <property type="component" value="Chromosome"/>
</dbReference>
<evidence type="ECO:0000259" key="12">
    <source>
        <dbReference type="PROSITE" id="PS50850"/>
    </source>
</evidence>
<keyword evidence="6" id="KW-0769">Symport</keyword>
<organism evidence="14 15">
    <name type="scientific">Paenibacillus sophorae</name>
    <dbReference type="NCBI Taxonomy" id="1333845"/>
    <lineage>
        <taxon>Bacteria</taxon>
        <taxon>Bacillati</taxon>
        <taxon>Bacillota</taxon>
        <taxon>Bacilli</taxon>
        <taxon>Bacillales</taxon>
        <taxon>Paenibacillaceae</taxon>
        <taxon>Paenibacillus</taxon>
    </lineage>
</organism>
<keyword evidence="3" id="KW-0813">Transport</keyword>
<keyword evidence="4" id="KW-1003">Cell membrane</keyword>
<evidence type="ECO:0000313" key="16">
    <source>
        <dbReference type="Proteomes" id="UP000683429"/>
    </source>
</evidence>
<feature type="transmembrane region" description="Helical" evidence="11">
    <location>
        <begin position="269"/>
        <end position="290"/>
    </location>
</feature>
<keyword evidence="8 11" id="KW-0472">Membrane</keyword>
<evidence type="ECO:0000256" key="9">
    <source>
        <dbReference type="ARBA" id="ARBA00037295"/>
    </source>
</evidence>
<evidence type="ECO:0000256" key="2">
    <source>
        <dbReference type="ARBA" id="ARBA00008240"/>
    </source>
</evidence>
<dbReference type="EMBL" id="FODH01000010">
    <property type="protein sequence ID" value="SEO69420.1"/>
    <property type="molecule type" value="Genomic_DNA"/>
</dbReference>
<feature type="transmembrane region" description="Helical" evidence="11">
    <location>
        <begin position="233"/>
        <end position="257"/>
    </location>
</feature>
<evidence type="ECO:0000313" key="13">
    <source>
        <dbReference type="EMBL" id="QWU16996.1"/>
    </source>
</evidence>
<dbReference type="FunFam" id="1.20.1250.20:FF:000001">
    <property type="entry name" value="Dicarboxylate MFS transporter"/>
    <property type="match status" value="1"/>
</dbReference>
<dbReference type="SUPFAM" id="SSF103473">
    <property type="entry name" value="MFS general substrate transporter"/>
    <property type="match status" value="1"/>
</dbReference>
<dbReference type="GO" id="GO:0005886">
    <property type="term" value="C:plasma membrane"/>
    <property type="evidence" value="ECO:0007669"/>
    <property type="project" value="UniProtKB-SubCell"/>
</dbReference>
<dbReference type="EMBL" id="CP076607">
    <property type="protein sequence ID" value="QWU16996.1"/>
    <property type="molecule type" value="Genomic_DNA"/>
</dbReference>
<evidence type="ECO:0000313" key="15">
    <source>
        <dbReference type="Proteomes" id="UP000198809"/>
    </source>
</evidence>
<dbReference type="Pfam" id="PF07690">
    <property type="entry name" value="MFS_1"/>
    <property type="match status" value="1"/>
</dbReference>
<evidence type="ECO:0000256" key="10">
    <source>
        <dbReference type="ARBA" id="ARBA00039918"/>
    </source>
</evidence>
<dbReference type="OrthoDB" id="9783227at2"/>
<keyword evidence="16" id="KW-1185">Reference proteome</keyword>
<dbReference type="RefSeq" id="WP_036589770.1">
    <property type="nucleotide sequence ID" value="NZ_CP076607.1"/>
</dbReference>
<comment type="similarity">
    <text evidence="2">Belongs to the major facilitator superfamily. Metabolite:H+ Symporter (MHS) family (TC 2.A.1.6) family.</text>
</comment>
<dbReference type="GO" id="GO:0015293">
    <property type="term" value="F:symporter activity"/>
    <property type="evidence" value="ECO:0007669"/>
    <property type="project" value="UniProtKB-KW"/>
</dbReference>
<gene>
    <name evidence="13" type="ORF">KP014_07330</name>
    <name evidence="14" type="ORF">SAMN04487895_11084</name>
</gene>
<keyword evidence="7 11" id="KW-1133">Transmembrane helix</keyword>
<evidence type="ECO:0000256" key="11">
    <source>
        <dbReference type="SAM" id="Phobius"/>
    </source>
</evidence>
<feature type="transmembrane region" description="Helical" evidence="11">
    <location>
        <begin position="364"/>
        <end position="387"/>
    </location>
</feature>
<evidence type="ECO:0000256" key="6">
    <source>
        <dbReference type="ARBA" id="ARBA00022847"/>
    </source>
</evidence>
<dbReference type="PANTHER" id="PTHR43045:SF1">
    <property type="entry name" value="SHIKIMATE TRANSPORTER"/>
    <property type="match status" value="1"/>
</dbReference>
<feature type="domain" description="Major facilitator superfamily (MFS) profile" evidence="12">
    <location>
        <begin position="7"/>
        <end position="419"/>
    </location>
</feature>
<dbReference type="PROSITE" id="PS00217">
    <property type="entry name" value="SUGAR_TRANSPORT_2"/>
    <property type="match status" value="1"/>
</dbReference>
<dbReference type="PANTHER" id="PTHR43045">
    <property type="entry name" value="SHIKIMATE TRANSPORTER"/>
    <property type="match status" value="1"/>
</dbReference>
<evidence type="ECO:0000256" key="1">
    <source>
        <dbReference type="ARBA" id="ARBA00004651"/>
    </source>
</evidence>
<sequence length="422" mass="45734">MKQTTKVLLASLIGSTIEWYDFFLYGTVAPLVFSKIFFPNLSPLVALLVSYASFGIPFFFRPLGGIVFSHIGDRIGRKKTLIITLSIMGISTVVMGLLPTYQSIGTLAPILLVLLRLLQGIGLGGEWGGSMLLAVEYSSPGKKGFFGSVPMAGVYIGMLMGTVSLSLLSTLPQTQFIAWGWRIPFILSALLVAVGLWIRSGIDETPEFEKTKKTGDLSKFPLGETLRLHWREVLITLGVKFIEATPFYLFATFSISYATKYLGYNQTTVLNAVSVATLVITLAIPVMGFLSDKIGRKRFYIIGAVCVMLYAFPYFYLMSLKTTTALYAATILGLLASSPLTATIGTLFSEIFTTRVRYTGISIGYQLGAAIAGGTAPFIATALLAAFHSWVPVALYLVGMGVISLISLSFARIVGDNEEIQG</sequence>
<dbReference type="PROSITE" id="PS00216">
    <property type="entry name" value="SUGAR_TRANSPORT_1"/>
    <property type="match status" value="1"/>
</dbReference>
<dbReference type="PROSITE" id="PS50850">
    <property type="entry name" value="MFS"/>
    <property type="match status" value="1"/>
</dbReference>
<evidence type="ECO:0000256" key="7">
    <source>
        <dbReference type="ARBA" id="ARBA00022989"/>
    </source>
</evidence>
<dbReference type="Proteomes" id="UP000198809">
    <property type="component" value="Unassembled WGS sequence"/>
</dbReference>
<evidence type="ECO:0000313" key="14">
    <source>
        <dbReference type="EMBL" id="SEO69420.1"/>
    </source>
</evidence>
<feature type="transmembrane region" description="Helical" evidence="11">
    <location>
        <begin position="299"/>
        <end position="319"/>
    </location>
</feature>
<name>A0A1H8RSS0_9BACL</name>
<evidence type="ECO:0000256" key="3">
    <source>
        <dbReference type="ARBA" id="ARBA00022448"/>
    </source>
</evidence>
<proteinExistence type="inferred from homology"/>
<accession>A0A1H8RSS0</accession>
<dbReference type="STRING" id="1333845.SAMN04487895_11084"/>
<dbReference type="AlphaFoldDB" id="A0A1H8RSS0"/>
<dbReference type="InterPro" id="IPR036259">
    <property type="entry name" value="MFS_trans_sf"/>
</dbReference>